<reference evidence="1 2" key="1">
    <citation type="journal article" date="2020" name="Cell">
        <title>Large-Scale Comparative Analyses of Tick Genomes Elucidate Their Genetic Diversity and Vector Capacities.</title>
        <authorList>
            <consortium name="Tick Genome and Microbiome Consortium (TIGMIC)"/>
            <person name="Jia N."/>
            <person name="Wang J."/>
            <person name="Shi W."/>
            <person name="Du L."/>
            <person name="Sun Y."/>
            <person name="Zhan W."/>
            <person name="Jiang J.F."/>
            <person name="Wang Q."/>
            <person name="Zhang B."/>
            <person name="Ji P."/>
            <person name="Bell-Sakyi L."/>
            <person name="Cui X.M."/>
            <person name="Yuan T.T."/>
            <person name="Jiang B.G."/>
            <person name="Yang W.F."/>
            <person name="Lam T.T."/>
            <person name="Chang Q.C."/>
            <person name="Ding S.J."/>
            <person name="Wang X.J."/>
            <person name="Zhu J.G."/>
            <person name="Ruan X.D."/>
            <person name="Zhao L."/>
            <person name="Wei J.T."/>
            <person name="Ye R.Z."/>
            <person name="Que T.C."/>
            <person name="Du C.H."/>
            <person name="Zhou Y.H."/>
            <person name="Cheng J.X."/>
            <person name="Dai P.F."/>
            <person name="Guo W.B."/>
            <person name="Han X.H."/>
            <person name="Huang E.J."/>
            <person name="Li L.F."/>
            <person name="Wei W."/>
            <person name="Gao Y.C."/>
            <person name="Liu J.Z."/>
            <person name="Shao H.Z."/>
            <person name="Wang X."/>
            <person name="Wang C.C."/>
            <person name="Yang T.C."/>
            <person name="Huo Q.B."/>
            <person name="Li W."/>
            <person name="Chen H.Y."/>
            <person name="Chen S.E."/>
            <person name="Zhou L.G."/>
            <person name="Ni X.B."/>
            <person name="Tian J.H."/>
            <person name="Sheng Y."/>
            <person name="Liu T."/>
            <person name="Pan Y.S."/>
            <person name="Xia L.Y."/>
            <person name="Li J."/>
            <person name="Zhao F."/>
            <person name="Cao W.C."/>
        </authorList>
    </citation>
    <scope>NUCLEOTIDE SEQUENCE [LARGE SCALE GENOMIC DNA]</scope>
    <source>
        <strain evidence="1">Iper-2018</strain>
    </source>
</reference>
<evidence type="ECO:0000313" key="2">
    <source>
        <dbReference type="Proteomes" id="UP000805193"/>
    </source>
</evidence>
<name>A0AC60QAG9_IXOPE</name>
<dbReference type="EMBL" id="JABSTQ010009269">
    <property type="protein sequence ID" value="KAG0430992.1"/>
    <property type="molecule type" value="Genomic_DNA"/>
</dbReference>
<comment type="caution">
    <text evidence="1">The sequence shown here is derived from an EMBL/GenBank/DDBJ whole genome shotgun (WGS) entry which is preliminary data.</text>
</comment>
<sequence length="135" mass="15455">MEDSESATTSIDDRSEAYSEPSPRDYLTEGLIGLLHPTIEQLDERVKSTRVSQLELRQHIDSLAEECPRSRRSHMTWTGYVKKLLNAKRRVVLVNSILQNTQERLNRINQSISRENARRTALLEPQTATTHEGAI</sequence>
<evidence type="ECO:0000313" key="1">
    <source>
        <dbReference type="EMBL" id="KAG0430992.1"/>
    </source>
</evidence>
<organism evidence="1 2">
    <name type="scientific">Ixodes persulcatus</name>
    <name type="common">Taiga tick</name>
    <dbReference type="NCBI Taxonomy" id="34615"/>
    <lineage>
        <taxon>Eukaryota</taxon>
        <taxon>Metazoa</taxon>
        <taxon>Ecdysozoa</taxon>
        <taxon>Arthropoda</taxon>
        <taxon>Chelicerata</taxon>
        <taxon>Arachnida</taxon>
        <taxon>Acari</taxon>
        <taxon>Parasitiformes</taxon>
        <taxon>Ixodida</taxon>
        <taxon>Ixodoidea</taxon>
        <taxon>Ixodidae</taxon>
        <taxon>Ixodinae</taxon>
        <taxon>Ixodes</taxon>
    </lineage>
</organism>
<accession>A0AC60QAG9</accession>
<keyword evidence="2" id="KW-1185">Reference proteome</keyword>
<protein>
    <submittedName>
        <fullName evidence="1">Uncharacterized protein</fullName>
    </submittedName>
</protein>
<dbReference type="Proteomes" id="UP000805193">
    <property type="component" value="Unassembled WGS sequence"/>
</dbReference>
<proteinExistence type="predicted"/>
<gene>
    <name evidence="1" type="ORF">HPB47_022202</name>
</gene>